<evidence type="ECO:0000256" key="1">
    <source>
        <dbReference type="SAM" id="Phobius"/>
    </source>
</evidence>
<reference evidence="2" key="1">
    <citation type="journal article" date="2014" name="Front. Microbiol.">
        <title>High frequency of phylogenetically diverse reductive dehalogenase-homologous genes in deep subseafloor sedimentary metagenomes.</title>
        <authorList>
            <person name="Kawai M."/>
            <person name="Futagami T."/>
            <person name="Toyoda A."/>
            <person name="Takaki Y."/>
            <person name="Nishi S."/>
            <person name="Hori S."/>
            <person name="Arai W."/>
            <person name="Tsubouchi T."/>
            <person name="Morono Y."/>
            <person name="Uchiyama I."/>
            <person name="Ito T."/>
            <person name="Fujiyama A."/>
            <person name="Inagaki F."/>
            <person name="Takami H."/>
        </authorList>
    </citation>
    <scope>NUCLEOTIDE SEQUENCE</scope>
    <source>
        <strain evidence="2">Expedition CK06-06</strain>
    </source>
</reference>
<feature type="non-terminal residue" evidence="2">
    <location>
        <position position="1"/>
    </location>
</feature>
<organism evidence="2">
    <name type="scientific">marine sediment metagenome</name>
    <dbReference type="NCBI Taxonomy" id="412755"/>
    <lineage>
        <taxon>unclassified sequences</taxon>
        <taxon>metagenomes</taxon>
        <taxon>ecological metagenomes</taxon>
    </lineage>
</organism>
<keyword evidence="1" id="KW-1133">Transmembrane helix</keyword>
<gene>
    <name evidence="2" type="ORF">S03H2_28411</name>
</gene>
<sequence>KSPNIYIVFAHFFVIQNVYVPSLLFMGEYSKKFNFSGIYNNESGKSYLSRIISVFAGSSNQKLSTLKVEDVNEHIQRLEKLQNNPPKYIKDTILLGAVAGMRIEQNADKYAYRKGFYVLKQKGEIMEIANNDKFKPKEWKIE</sequence>
<accession>X1HHK5</accession>
<proteinExistence type="predicted"/>
<dbReference type="AlphaFoldDB" id="X1HHK5"/>
<comment type="caution">
    <text evidence="2">The sequence shown here is derived from an EMBL/GenBank/DDBJ whole genome shotgun (WGS) entry which is preliminary data.</text>
</comment>
<evidence type="ECO:0000313" key="2">
    <source>
        <dbReference type="EMBL" id="GAH56510.1"/>
    </source>
</evidence>
<keyword evidence="1" id="KW-0472">Membrane</keyword>
<name>X1HHK5_9ZZZZ</name>
<feature type="transmembrane region" description="Helical" evidence="1">
    <location>
        <begin position="6"/>
        <end position="26"/>
    </location>
</feature>
<keyword evidence="1" id="KW-0812">Transmembrane</keyword>
<dbReference type="EMBL" id="BARU01017114">
    <property type="protein sequence ID" value="GAH56510.1"/>
    <property type="molecule type" value="Genomic_DNA"/>
</dbReference>
<protein>
    <submittedName>
        <fullName evidence="2">Uncharacterized protein</fullName>
    </submittedName>
</protein>